<dbReference type="InterPro" id="IPR009081">
    <property type="entry name" value="PP-bd_ACP"/>
</dbReference>
<dbReference type="Proteomes" id="UP001610631">
    <property type="component" value="Unassembled WGS sequence"/>
</dbReference>
<protein>
    <submittedName>
        <fullName evidence="2">Acyl carrier protein</fullName>
    </submittedName>
</protein>
<dbReference type="Gene3D" id="1.10.1200.10">
    <property type="entry name" value="ACP-like"/>
    <property type="match status" value="1"/>
</dbReference>
<accession>A0ABW7PBV0</accession>
<name>A0ABW7PBV0_9ACTN</name>
<evidence type="ECO:0000313" key="2">
    <source>
        <dbReference type="EMBL" id="MFH7595709.1"/>
    </source>
</evidence>
<reference evidence="2 3" key="1">
    <citation type="submission" date="2024-03" db="EMBL/GenBank/DDBJ databases">
        <title>Whole genome sequencing of Streptomyces racemochromogenes, to identify antimicrobial biosynthetic gene clusters.</title>
        <authorList>
            <person name="Suryawanshi P."/>
            <person name="Krishnaraj P.U."/>
            <person name="Arun Y.P."/>
            <person name="Suryawanshi M.P."/>
            <person name="Rakshit O."/>
        </authorList>
    </citation>
    <scope>NUCLEOTIDE SEQUENCE [LARGE SCALE GENOMIC DNA]</scope>
    <source>
        <strain evidence="2 3">AUDT626</strain>
    </source>
</reference>
<dbReference type="PROSITE" id="PS50075">
    <property type="entry name" value="CARRIER"/>
    <property type="match status" value="1"/>
</dbReference>
<evidence type="ECO:0000313" key="3">
    <source>
        <dbReference type="Proteomes" id="UP001610631"/>
    </source>
</evidence>
<dbReference type="SUPFAM" id="SSF47336">
    <property type="entry name" value="ACP-like"/>
    <property type="match status" value="1"/>
</dbReference>
<comment type="caution">
    <text evidence="2">The sequence shown here is derived from an EMBL/GenBank/DDBJ whole genome shotgun (WGS) entry which is preliminary data.</text>
</comment>
<gene>
    <name evidence="2" type="ORF">WDV06_11485</name>
</gene>
<feature type="domain" description="Carrier" evidence="1">
    <location>
        <begin position="5"/>
        <end position="80"/>
    </location>
</feature>
<dbReference type="RefSeq" id="WP_395509566.1">
    <property type="nucleotide sequence ID" value="NZ_JBBDHD010000022.1"/>
</dbReference>
<evidence type="ECO:0000259" key="1">
    <source>
        <dbReference type="PROSITE" id="PS50075"/>
    </source>
</evidence>
<sequence length="80" mass="8864">MTTDIAVLDRVRQIVAALTERPVEEIRPEDRLFEDLSLDSLQITELAEKLENDTGLSVDEDRLNASGVTVVRCAELATGH</sequence>
<organism evidence="2 3">
    <name type="scientific">Streptomyces racemochromogenes</name>
    <dbReference type="NCBI Taxonomy" id="67353"/>
    <lineage>
        <taxon>Bacteria</taxon>
        <taxon>Bacillati</taxon>
        <taxon>Actinomycetota</taxon>
        <taxon>Actinomycetes</taxon>
        <taxon>Kitasatosporales</taxon>
        <taxon>Streptomycetaceae</taxon>
        <taxon>Streptomyces</taxon>
    </lineage>
</organism>
<keyword evidence="3" id="KW-1185">Reference proteome</keyword>
<dbReference type="InterPro" id="IPR036736">
    <property type="entry name" value="ACP-like_sf"/>
</dbReference>
<dbReference type="EMBL" id="JBBDHD010000022">
    <property type="protein sequence ID" value="MFH7595709.1"/>
    <property type="molecule type" value="Genomic_DNA"/>
</dbReference>
<proteinExistence type="predicted"/>
<dbReference type="Pfam" id="PF00550">
    <property type="entry name" value="PP-binding"/>
    <property type="match status" value="1"/>
</dbReference>